<dbReference type="InterPro" id="IPR029028">
    <property type="entry name" value="Alpha/beta_knot_MTases"/>
</dbReference>
<organism evidence="5 6">
    <name type="scientific">Toxocara canis</name>
    <name type="common">Canine roundworm</name>
    <dbReference type="NCBI Taxonomy" id="6265"/>
    <lineage>
        <taxon>Eukaryota</taxon>
        <taxon>Metazoa</taxon>
        <taxon>Ecdysozoa</taxon>
        <taxon>Nematoda</taxon>
        <taxon>Chromadorea</taxon>
        <taxon>Rhabditida</taxon>
        <taxon>Spirurina</taxon>
        <taxon>Ascaridomorpha</taxon>
        <taxon>Ascaridoidea</taxon>
        <taxon>Toxocaridae</taxon>
        <taxon>Toxocara</taxon>
    </lineage>
</organism>
<keyword evidence="1 5" id="KW-0489">Methyltransferase</keyword>
<dbReference type="EMBL" id="JPKZ01000986">
    <property type="protein sequence ID" value="KHN84407.1"/>
    <property type="molecule type" value="Genomic_DNA"/>
</dbReference>
<dbReference type="InterPro" id="IPR044748">
    <property type="entry name" value="Trm3/TARBP1_C"/>
</dbReference>
<dbReference type="GO" id="GO:0030488">
    <property type="term" value="P:tRNA methylation"/>
    <property type="evidence" value="ECO:0007669"/>
    <property type="project" value="InterPro"/>
</dbReference>
<dbReference type="AlphaFoldDB" id="A0A0B2VSN6"/>
<evidence type="ECO:0000259" key="4">
    <source>
        <dbReference type="Pfam" id="PF25050"/>
    </source>
</evidence>
<dbReference type="Pfam" id="PF00588">
    <property type="entry name" value="SpoU_methylase"/>
    <property type="match status" value="1"/>
</dbReference>
<keyword evidence="6" id="KW-1185">Reference proteome</keyword>
<dbReference type="GO" id="GO:0003723">
    <property type="term" value="F:RNA binding"/>
    <property type="evidence" value="ECO:0007669"/>
    <property type="project" value="InterPro"/>
</dbReference>
<dbReference type="Proteomes" id="UP000031036">
    <property type="component" value="Unassembled WGS sequence"/>
</dbReference>
<dbReference type="InterPro" id="IPR016024">
    <property type="entry name" value="ARM-type_fold"/>
</dbReference>
<evidence type="ECO:0000313" key="6">
    <source>
        <dbReference type="Proteomes" id="UP000031036"/>
    </source>
</evidence>
<evidence type="ECO:0000256" key="2">
    <source>
        <dbReference type="ARBA" id="ARBA00022679"/>
    </source>
</evidence>
<feature type="domain" description="tRNA/rRNA methyltransferase SpoU type" evidence="3">
    <location>
        <begin position="1043"/>
        <end position="1174"/>
    </location>
</feature>
<protein>
    <submittedName>
        <fullName evidence="5">Putative methyltransferase TARBP1</fullName>
    </submittedName>
</protein>
<accession>A0A0B2VSN6</accession>
<dbReference type="OrthoDB" id="241340at2759"/>
<evidence type="ECO:0000256" key="1">
    <source>
        <dbReference type="ARBA" id="ARBA00022603"/>
    </source>
</evidence>
<dbReference type="PANTHER" id="PTHR12029:SF11">
    <property type="entry name" value="METHYLTRANSFERASE TARBP1-RELATED"/>
    <property type="match status" value="1"/>
</dbReference>
<gene>
    <name evidence="5" type="primary">TARBP1</name>
    <name evidence="5" type="ORF">Tcan_08409</name>
</gene>
<dbReference type="SUPFAM" id="SSF48371">
    <property type="entry name" value="ARM repeat"/>
    <property type="match status" value="1"/>
</dbReference>
<dbReference type="InterPro" id="IPR001537">
    <property type="entry name" value="SpoU_MeTrfase"/>
</dbReference>
<dbReference type="GO" id="GO:0016423">
    <property type="term" value="F:tRNA (guanine) methyltransferase activity"/>
    <property type="evidence" value="ECO:0007669"/>
    <property type="project" value="InterPro"/>
</dbReference>
<dbReference type="Pfam" id="PF25050">
    <property type="entry name" value="TARBP1"/>
    <property type="match status" value="1"/>
</dbReference>
<dbReference type="InterPro" id="IPR056921">
    <property type="entry name" value="TARBP1_dom"/>
</dbReference>
<dbReference type="InterPro" id="IPR045330">
    <property type="entry name" value="TRM3/TARBP1"/>
</dbReference>
<sequence length="1185" mass="134192">MDLSWDISEDEGPDPSEVPALVDAAVQVPSESLKAALEANDRSFFADLSERCETSEDAIALLKIVASAANEELDTIAPMLPILAARGWPDVNDKIKELVAGLINFPGSRVVRKAAIAAMRYVVHAEASPSWNDFFVLINALEEPQFHLVQPALPKFDLLLKACWRSVGDGCISPRWIQLLFIKAINHPNGWLRLWAIQKLITVEPQFFENDPSIILTHLLPALNSNDAYSRLIENEELESFVVGLGQFFQRVLSVIDIFKIGAFYKSLLELFTGAWNPCSLYLLSISITHITSYPVFTEQFFPLFRQIFDTVARIQYAPLRLCTSLNFMRLFVSLTCWSDSAIWAFAPLLNGIPSRAFNAVVKRALVEMYADRSQTMMSDYSANTLFDAYLLHCYDDFKNARAYAAITWVLAEVKGVSHMLFNSVCDYIVRDSEISLSFMYLDILLYLWIEGDHSTRSRQQAFLGSSVNTWKCDFSHWRERLTISRLLIRFIDDSLQFASEKRAHGHRAPYQSLNRGVKAHEPHERFVSEALMVNRLQLLLRFPWSVDLPAEEILRACVDELHGSFSWEHRCALLNVINTFLPQVQTSEKGIEVIEALVVVAEEERNSHNHLPAVNALLKACLHERMLAMDAIAKKSLDVEVTNPLGKNTSEILLLQSVVNKLMEQAAQNVELAFAICEALERTVEQLDAEWIPVLVDLCSYGPVPKKDTRVLHYAYEMAYSSKISPLLSDSPADQLHYIVQRIRIRALLLTRRVCARSGVLAAAIMKRLIDVSTLLDKAHSKSFGLSLSHRRKTRLMQLALLILDTVDEASLCELVEHCKQCVVNTAQQFSIKLFVEYILVRIYFRHQNLFNRFIDSQKEELIERCLILFLPWCTAQNFSVRCTAIAAIKCLWPIADEKMHQKLEYLRAIIDFDMEASGNSKRIIDNLCNDFYFAHFHAEDHFSLQTILKTFPEKTGLPSEEVIPIHIFAECSNDCPIKQRCNDEKFNEAPSLVYSGLSKTTNHQIIPTTPGGGPSEQFEDPLQRKLDVVKGKWRRPEGTSLIVIASLIDKSANLGGLCRTSEIFGAEKLIVADAGVVNDQNFKALSLSSENWITIEQVRVTELLDYLKSKRKEGYTIVAAEQTTNSVPFASFRDEKEGVPVEYIRCVDESVEIAQVGQTRSLNVHVTGALFIHKYAENNYLTS</sequence>
<dbReference type="OMA" id="MSSENWQ"/>
<feature type="domain" description="TARBP1" evidence="4">
    <location>
        <begin position="124"/>
        <end position="208"/>
    </location>
</feature>
<dbReference type="SUPFAM" id="SSF75217">
    <property type="entry name" value="alpha/beta knot"/>
    <property type="match status" value="1"/>
</dbReference>
<keyword evidence="2 5" id="KW-0808">Transferase</keyword>
<evidence type="ECO:0000259" key="3">
    <source>
        <dbReference type="Pfam" id="PF00588"/>
    </source>
</evidence>
<dbReference type="CDD" id="cd18091">
    <property type="entry name" value="SpoU-like_TRM3-like"/>
    <property type="match status" value="1"/>
</dbReference>
<dbReference type="PANTHER" id="PTHR12029">
    <property type="entry name" value="RNA METHYLTRANSFERASE"/>
    <property type="match status" value="1"/>
</dbReference>
<dbReference type="InterPro" id="IPR029026">
    <property type="entry name" value="tRNA_m1G_MTases_N"/>
</dbReference>
<evidence type="ECO:0000313" key="5">
    <source>
        <dbReference type="EMBL" id="KHN84407.1"/>
    </source>
</evidence>
<dbReference type="STRING" id="6265.A0A0B2VSN6"/>
<comment type="caution">
    <text evidence="5">The sequence shown here is derived from an EMBL/GenBank/DDBJ whole genome shotgun (WGS) entry which is preliminary data.</text>
</comment>
<reference evidence="5 6" key="1">
    <citation type="submission" date="2014-11" db="EMBL/GenBank/DDBJ databases">
        <title>Genetic blueprint of the zoonotic pathogen Toxocara canis.</title>
        <authorList>
            <person name="Zhu X.-Q."/>
            <person name="Korhonen P.K."/>
            <person name="Cai H."/>
            <person name="Young N.D."/>
            <person name="Nejsum P."/>
            <person name="von Samson-Himmelstjerna G."/>
            <person name="Boag P.R."/>
            <person name="Tan P."/>
            <person name="Li Q."/>
            <person name="Min J."/>
            <person name="Yang Y."/>
            <person name="Wang X."/>
            <person name="Fang X."/>
            <person name="Hall R.S."/>
            <person name="Hofmann A."/>
            <person name="Sternberg P.W."/>
            <person name="Jex A.R."/>
            <person name="Gasser R.B."/>
        </authorList>
    </citation>
    <scope>NUCLEOTIDE SEQUENCE [LARGE SCALE GENOMIC DNA]</scope>
    <source>
        <strain evidence="5">PN_DK_2014</strain>
    </source>
</reference>
<name>A0A0B2VSN6_TOXCA</name>
<proteinExistence type="predicted"/>
<dbReference type="Gene3D" id="3.40.1280.10">
    <property type="match status" value="1"/>
</dbReference>